<comment type="caution">
    <text evidence="3">The sequence shown here is derived from an EMBL/GenBank/DDBJ whole genome shotgun (WGS) entry which is preliminary data.</text>
</comment>
<evidence type="ECO:0000313" key="3">
    <source>
        <dbReference type="EMBL" id="KAH7287795.1"/>
    </source>
</evidence>
<organism evidence="3 4">
    <name type="scientific">Ceratopteris richardii</name>
    <name type="common">Triangle waterfern</name>
    <dbReference type="NCBI Taxonomy" id="49495"/>
    <lineage>
        <taxon>Eukaryota</taxon>
        <taxon>Viridiplantae</taxon>
        <taxon>Streptophyta</taxon>
        <taxon>Embryophyta</taxon>
        <taxon>Tracheophyta</taxon>
        <taxon>Polypodiopsida</taxon>
        <taxon>Polypodiidae</taxon>
        <taxon>Polypodiales</taxon>
        <taxon>Pteridineae</taxon>
        <taxon>Pteridaceae</taxon>
        <taxon>Parkerioideae</taxon>
        <taxon>Ceratopteris</taxon>
    </lineage>
</organism>
<evidence type="ECO:0000256" key="1">
    <source>
        <dbReference type="ARBA" id="ARBA00034773"/>
    </source>
</evidence>
<accession>A0A8T2QWJ1</accession>
<protein>
    <recommendedName>
        <fullName evidence="5">Senescence regulator</fullName>
    </recommendedName>
</protein>
<feature type="region of interest" description="Disordered" evidence="2">
    <location>
        <begin position="124"/>
        <end position="192"/>
    </location>
</feature>
<feature type="compositionally biased region" description="Acidic residues" evidence="2">
    <location>
        <begin position="160"/>
        <end position="170"/>
    </location>
</feature>
<dbReference type="Pfam" id="PF04520">
    <property type="entry name" value="Senescence_reg"/>
    <property type="match status" value="1"/>
</dbReference>
<comment type="similarity">
    <text evidence="1">Belongs to the senescence regulator S40 family.</text>
</comment>
<dbReference type="InterPro" id="IPR007608">
    <property type="entry name" value="Senescence_reg_S40"/>
</dbReference>
<gene>
    <name evidence="3" type="ORF">KP509_32G074900</name>
</gene>
<evidence type="ECO:0000313" key="4">
    <source>
        <dbReference type="Proteomes" id="UP000825935"/>
    </source>
</evidence>
<dbReference type="AlphaFoldDB" id="A0A8T2QWJ1"/>
<proteinExistence type="inferred from homology"/>
<feature type="compositionally biased region" description="Acidic residues" evidence="2">
    <location>
        <begin position="178"/>
        <end position="192"/>
    </location>
</feature>
<feature type="region of interest" description="Disordered" evidence="2">
    <location>
        <begin position="1"/>
        <end position="29"/>
    </location>
</feature>
<evidence type="ECO:0008006" key="5">
    <source>
        <dbReference type="Google" id="ProtNLM"/>
    </source>
</evidence>
<feature type="region of interest" description="Disordered" evidence="2">
    <location>
        <begin position="54"/>
        <end position="92"/>
    </location>
</feature>
<name>A0A8T2QWJ1_CERRI</name>
<dbReference type="OrthoDB" id="672058at2759"/>
<feature type="compositionally biased region" description="Polar residues" evidence="2">
    <location>
        <begin position="63"/>
        <end position="72"/>
    </location>
</feature>
<feature type="compositionally biased region" description="Basic residues" evidence="2">
    <location>
        <begin position="136"/>
        <end position="153"/>
    </location>
</feature>
<keyword evidence="4" id="KW-1185">Reference proteome</keyword>
<dbReference type="PANTHER" id="PTHR33083">
    <property type="entry name" value="EXPRESSED PROTEIN"/>
    <property type="match status" value="1"/>
</dbReference>
<dbReference type="GO" id="GO:0010150">
    <property type="term" value="P:leaf senescence"/>
    <property type="evidence" value="ECO:0007669"/>
    <property type="project" value="UniProtKB-ARBA"/>
</dbReference>
<dbReference type="PANTHER" id="PTHR33083:SF123">
    <property type="entry name" value="EXPRESSED PROTEIN"/>
    <property type="match status" value="1"/>
</dbReference>
<dbReference type="Proteomes" id="UP000825935">
    <property type="component" value="Chromosome 32"/>
</dbReference>
<sequence>MAMDPCNMGRGSLSEDQRRPTFLSSSGLSDALSASGSVYPFPLTYSRNQIMHSSTRKDKLDNSNHNGISSRYGSADSFLAPPPTSPASVPIRPIVPRSHYHHYLSHGEHEDRDQDRALVRVEYGSSAPVGDMQRQPWRRRSIERRANSRRSSSKKAGEDGSVDEYAEDEERQEHKEEDSIDAEAADVDGEEEWLPPHELVARERAAATSGGGSAFSLCQGVGRTLKGRDLCRLRNTILKQTGFI</sequence>
<reference evidence="3" key="1">
    <citation type="submission" date="2021-08" db="EMBL/GenBank/DDBJ databases">
        <title>WGS assembly of Ceratopteris richardii.</title>
        <authorList>
            <person name="Marchant D.B."/>
            <person name="Chen G."/>
            <person name="Jenkins J."/>
            <person name="Shu S."/>
            <person name="Leebens-Mack J."/>
            <person name="Grimwood J."/>
            <person name="Schmutz J."/>
            <person name="Soltis P."/>
            <person name="Soltis D."/>
            <person name="Chen Z.-H."/>
        </authorList>
    </citation>
    <scope>NUCLEOTIDE SEQUENCE</scope>
    <source>
        <strain evidence="3">Whitten #5841</strain>
        <tissue evidence="3">Leaf</tissue>
    </source>
</reference>
<evidence type="ECO:0000256" key="2">
    <source>
        <dbReference type="SAM" id="MobiDB-lite"/>
    </source>
</evidence>
<dbReference type="EMBL" id="CM035437">
    <property type="protein sequence ID" value="KAH7287795.1"/>
    <property type="molecule type" value="Genomic_DNA"/>
</dbReference>